<evidence type="ECO:0000259" key="3">
    <source>
        <dbReference type="Pfam" id="PF03358"/>
    </source>
</evidence>
<name>C6BRM2_MARSD</name>
<dbReference type="PANTHER" id="PTHR43278">
    <property type="entry name" value="NAD(P)H-DEPENDENT FMN-CONTAINING OXIDOREDUCTASE YWQN-RELATED"/>
    <property type="match status" value="1"/>
</dbReference>
<dbReference type="eggNOG" id="COG0655">
    <property type="taxonomic scope" value="Bacteria"/>
</dbReference>
<keyword evidence="2" id="KW-0288">FMN</keyword>
<dbReference type="Gene3D" id="3.40.50.360">
    <property type="match status" value="1"/>
</dbReference>
<dbReference type="InterPro" id="IPR051796">
    <property type="entry name" value="ISF_SsuE-like"/>
</dbReference>
<keyword evidence="1" id="KW-0285">Flavoprotein</keyword>
<protein>
    <submittedName>
        <fullName evidence="4">NADPH-dependent FMN reductase</fullName>
    </submittedName>
</protein>
<evidence type="ECO:0000256" key="1">
    <source>
        <dbReference type="ARBA" id="ARBA00022630"/>
    </source>
</evidence>
<reference evidence="4 5" key="1">
    <citation type="submission" date="2009-06" db="EMBL/GenBank/DDBJ databases">
        <title>Complete sequence of Desulfovibrio salexigens DSM 2638.</title>
        <authorList>
            <consortium name="US DOE Joint Genome Institute"/>
            <person name="Lucas S."/>
            <person name="Copeland A."/>
            <person name="Lapidus A."/>
            <person name="Glavina del Rio T."/>
            <person name="Tice H."/>
            <person name="Bruce D."/>
            <person name="Goodwin L."/>
            <person name="Pitluck S."/>
            <person name="Munk A.C."/>
            <person name="Brettin T."/>
            <person name="Detter J.C."/>
            <person name="Han C."/>
            <person name="Tapia R."/>
            <person name="Larimer F."/>
            <person name="Land M."/>
            <person name="Hauser L."/>
            <person name="Kyrpides N."/>
            <person name="Anderson I."/>
            <person name="Wall J.D."/>
            <person name="Arkin A.P."/>
            <person name="Dehal P."/>
            <person name="Chivian D."/>
            <person name="Giles B."/>
            <person name="Hazen T.C."/>
        </authorList>
    </citation>
    <scope>NUCLEOTIDE SEQUENCE [LARGE SCALE GENOMIC DNA]</scope>
    <source>
        <strain evidence="5">ATCC 14822 / DSM 2638 / NCIMB 8403 / VKM B-1763</strain>
    </source>
</reference>
<dbReference type="STRING" id="526222.Desal_1400"/>
<gene>
    <name evidence="4" type="ordered locus">Desal_1400</name>
</gene>
<sequence length="202" mass="22597">MKVTVVNGSARIKGNSHAIVNALCEGFAEDAEIKSYELSKMTNSGCLGCMSCKGKTERCIIQDDLTPVYEEIHESDVLVLASPVYFGDVSGQAKIFIDRLYHLFAPDFHDGFDPEGGVIEEKMRSYSRLKRGVKFVFVTSQGAAMEDMYADIQGRYPLFFKYLGFDEVYSIRGLGDPIAFPEANRMEDALEQARELGKRLSF</sequence>
<dbReference type="EMBL" id="CP001649">
    <property type="protein sequence ID" value="ACS79462.1"/>
    <property type="molecule type" value="Genomic_DNA"/>
</dbReference>
<dbReference type="Pfam" id="PF03358">
    <property type="entry name" value="FMN_red"/>
    <property type="match status" value="1"/>
</dbReference>
<dbReference type="HOGENOM" id="CLU_050993_4_2_7"/>
<dbReference type="GO" id="GO:0016491">
    <property type="term" value="F:oxidoreductase activity"/>
    <property type="evidence" value="ECO:0007669"/>
    <property type="project" value="InterPro"/>
</dbReference>
<dbReference type="PANTHER" id="PTHR43278:SF2">
    <property type="entry name" value="IRON-SULFUR FLAVOPROTEIN"/>
    <property type="match status" value="1"/>
</dbReference>
<dbReference type="Proteomes" id="UP000002601">
    <property type="component" value="Chromosome"/>
</dbReference>
<keyword evidence="5" id="KW-1185">Reference proteome</keyword>
<accession>C6BRM2</accession>
<dbReference type="KEGG" id="dsa:Desal_1400"/>
<dbReference type="InterPro" id="IPR005025">
    <property type="entry name" value="FMN_Rdtase-like_dom"/>
</dbReference>
<evidence type="ECO:0000313" key="5">
    <source>
        <dbReference type="Proteomes" id="UP000002601"/>
    </source>
</evidence>
<dbReference type="AlphaFoldDB" id="C6BRM2"/>
<proteinExistence type="predicted"/>
<dbReference type="InterPro" id="IPR029039">
    <property type="entry name" value="Flavoprotein-like_sf"/>
</dbReference>
<evidence type="ECO:0000256" key="2">
    <source>
        <dbReference type="ARBA" id="ARBA00022643"/>
    </source>
</evidence>
<dbReference type="OrthoDB" id="6398207at2"/>
<organism evidence="4 5">
    <name type="scientific">Maridesulfovibrio salexigens (strain ATCC 14822 / DSM 2638 / NCIMB 8403 / VKM B-1763)</name>
    <name type="common">Desulfovibrio salexigens</name>
    <dbReference type="NCBI Taxonomy" id="526222"/>
    <lineage>
        <taxon>Bacteria</taxon>
        <taxon>Pseudomonadati</taxon>
        <taxon>Thermodesulfobacteriota</taxon>
        <taxon>Desulfovibrionia</taxon>
        <taxon>Desulfovibrionales</taxon>
        <taxon>Desulfovibrionaceae</taxon>
        <taxon>Maridesulfovibrio</taxon>
    </lineage>
</organism>
<dbReference type="RefSeq" id="WP_015851280.1">
    <property type="nucleotide sequence ID" value="NC_012881.1"/>
</dbReference>
<feature type="domain" description="NADPH-dependent FMN reductase-like" evidence="3">
    <location>
        <begin position="1"/>
        <end position="100"/>
    </location>
</feature>
<dbReference type="SUPFAM" id="SSF52218">
    <property type="entry name" value="Flavoproteins"/>
    <property type="match status" value="1"/>
</dbReference>
<evidence type="ECO:0000313" key="4">
    <source>
        <dbReference type="EMBL" id="ACS79462.1"/>
    </source>
</evidence>